<protein>
    <recommendedName>
        <fullName evidence="3">SPOR domain-containing protein</fullName>
    </recommendedName>
</protein>
<gene>
    <name evidence="1" type="ORF">NIES21_12570</name>
</gene>
<dbReference type="AlphaFoldDB" id="A0A1Z4GD52"/>
<accession>A0A1Z4GD52</accession>
<evidence type="ECO:0000313" key="1">
    <source>
        <dbReference type="EMBL" id="BAY15440.1"/>
    </source>
</evidence>
<organism evidence="1 2">
    <name type="scientific">Anabaenopsis circularis NIES-21</name>
    <dbReference type="NCBI Taxonomy" id="1085406"/>
    <lineage>
        <taxon>Bacteria</taxon>
        <taxon>Bacillati</taxon>
        <taxon>Cyanobacteriota</taxon>
        <taxon>Cyanophyceae</taxon>
        <taxon>Nostocales</taxon>
        <taxon>Nodulariaceae</taxon>
        <taxon>Anabaenopsis</taxon>
    </lineage>
</organism>
<reference evidence="1 2" key="1">
    <citation type="submission" date="2017-06" db="EMBL/GenBank/DDBJ databases">
        <title>Genome sequencing of cyanobaciteial culture collection at National Institute for Environmental Studies (NIES).</title>
        <authorList>
            <person name="Hirose Y."/>
            <person name="Shimura Y."/>
            <person name="Fujisawa T."/>
            <person name="Nakamura Y."/>
            <person name="Kawachi M."/>
        </authorList>
    </citation>
    <scope>NUCLEOTIDE SEQUENCE [LARGE SCALE GENOMIC DNA]</scope>
    <source>
        <strain evidence="1 2">NIES-21</strain>
    </source>
</reference>
<evidence type="ECO:0008006" key="3">
    <source>
        <dbReference type="Google" id="ProtNLM"/>
    </source>
</evidence>
<name>A0A1Z4GD52_9CYAN</name>
<proteinExistence type="predicted"/>
<sequence>MYPLPPVPAEFMLRLYSLKNVVTTMSIQLSGQFMALPIIPLFLGSSLAIISHTQPAQAQINSHHILLSQQTVIETLPPPPDTLITPENQQTLPQLQPGQIQQYEPNPLIYPSTDSQSQPQPVIVQPSQPNQYSQNFERYFVYVDSDNYQTLQRVRQIEPGAYIRQYQGRSIIQSGVFNRASNAQQRVRQLESFGIRGAQVVSFANGQEIQTFSNNTRGSSENKKNRYYVVIPGKTQDLPIIADTIIRKSGYSSLVQERQKPFGPHVAVGPFAERGDADRWNKYVRDLGFGDSRVYYSR</sequence>
<evidence type="ECO:0000313" key="2">
    <source>
        <dbReference type="Proteomes" id="UP000218287"/>
    </source>
</evidence>
<dbReference type="EMBL" id="AP018174">
    <property type="protein sequence ID" value="BAY15440.1"/>
    <property type="molecule type" value="Genomic_DNA"/>
</dbReference>
<dbReference type="Proteomes" id="UP000218287">
    <property type="component" value="Chromosome"/>
</dbReference>
<keyword evidence="2" id="KW-1185">Reference proteome</keyword>